<dbReference type="InterPro" id="IPR036047">
    <property type="entry name" value="F-box-like_dom_sf"/>
</dbReference>
<keyword evidence="5" id="KW-1185">Reference proteome</keyword>
<dbReference type="InterPro" id="IPR053772">
    <property type="entry name" value="At1g61320/At1g61330-like"/>
</dbReference>
<dbReference type="SUPFAM" id="SSF52047">
    <property type="entry name" value="RNI-like"/>
    <property type="match status" value="1"/>
</dbReference>
<keyword evidence="2" id="KW-0472">Membrane</keyword>
<dbReference type="InParanoid" id="D7TLY8"/>
<sequence>MGKKLRNKTKKQQEKHDPGHDRRRNNFDPQTSNTKRDAIEERAADDLISMLPDHLLQRIISLLPLRDAVRTGFLSTRWRGLWKAGLETPEKDGTVDEISREIGYFVDDAHELGLLTRGQEFSSILDLIKHSRRLRFNFGHSSFLLATILSNGTLHLDFYSKKYKSPIDFDLLLKTNYFPSWPWRYIHDDPYISTASPSNSIRALHLIAVTNLTSEAVSSILSKFHFLESLIIKECHGLHSLRVDACSYFSHLTIWNCLQLKSLHFTPSEINKFRFRGLLPSFTYGSFGHRYFPDMEDAMLDFRGGPGYDYFTDMHWDSLISAIRSSFIFIIFNFYFIFARYYLLQAVIRQRPRPTWLRDPTFEFYRLEELQWIDNAVDKHSVDALISFLKKCPSLQKLYINIDPTSYSSPRARYSIQDFDCKRLHFLEVVQLGGVMKACDMMLLAARLLDVATKRTKIIAKSNENQIWKLEEVSLSQLWQSCGDQMLELYRDGKTESPLLQEGMKRYMFVEVNEEESGKLCSKHAHADM</sequence>
<dbReference type="InterPro" id="IPR053781">
    <property type="entry name" value="F-box_AtFBL13-like"/>
</dbReference>
<evidence type="ECO:0000259" key="3">
    <source>
        <dbReference type="PROSITE" id="PS50181"/>
    </source>
</evidence>
<dbReference type="PANTHER" id="PTHR34145:SF53">
    <property type="entry name" value="LEUCINE-RICH REPEAT DOMAIN SUPERFAMILY"/>
    <property type="match status" value="1"/>
</dbReference>
<dbReference type="EMBL" id="FN595998">
    <property type="protein sequence ID" value="CBI31725.3"/>
    <property type="molecule type" value="Genomic_DNA"/>
</dbReference>
<dbReference type="Pfam" id="PF00646">
    <property type="entry name" value="F-box"/>
    <property type="match status" value="1"/>
</dbReference>
<dbReference type="AlphaFoldDB" id="D7TLY8"/>
<dbReference type="Pfam" id="PF23622">
    <property type="entry name" value="LRR_At1g61320_AtMIF1"/>
    <property type="match status" value="1"/>
</dbReference>
<dbReference type="InterPro" id="IPR055357">
    <property type="entry name" value="LRR_At1g61320_AtMIF1"/>
</dbReference>
<protein>
    <recommendedName>
        <fullName evidence="3">F-box domain-containing protein</fullName>
    </recommendedName>
</protein>
<evidence type="ECO:0000313" key="4">
    <source>
        <dbReference type="EMBL" id="CBI31725.3"/>
    </source>
</evidence>
<feature type="domain" description="F-box" evidence="3">
    <location>
        <begin position="45"/>
        <end position="81"/>
    </location>
</feature>
<keyword evidence="2" id="KW-0812">Transmembrane</keyword>
<keyword evidence="2" id="KW-1133">Transmembrane helix</keyword>
<feature type="transmembrane region" description="Helical" evidence="2">
    <location>
        <begin position="319"/>
        <end position="343"/>
    </location>
</feature>
<dbReference type="PROSITE" id="PS50181">
    <property type="entry name" value="FBOX"/>
    <property type="match status" value="1"/>
</dbReference>
<dbReference type="CDD" id="cd22160">
    <property type="entry name" value="F-box_AtFBL13-like"/>
    <property type="match status" value="1"/>
</dbReference>
<dbReference type="SUPFAM" id="SSF81383">
    <property type="entry name" value="F-box domain"/>
    <property type="match status" value="1"/>
</dbReference>
<dbReference type="OMA" id="FETSMCC"/>
<evidence type="ECO:0000313" key="5">
    <source>
        <dbReference type="Proteomes" id="UP000009183"/>
    </source>
</evidence>
<evidence type="ECO:0000256" key="2">
    <source>
        <dbReference type="SAM" id="Phobius"/>
    </source>
</evidence>
<feature type="compositionally biased region" description="Basic residues" evidence="1">
    <location>
        <begin position="1"/>
        <end position="10"/>
    </location>
</feature>
<feature type="region of interest" description="Disordered" evidence="1">
    <location>
        <begin position="1"/>
        <end position="37"/>
    </location>
</feature>
<dbReference type="HOGENOM" id="CLU_046786_1_0_1"/>
<organism evidence="4 5">
    <name type="scientific">Vitis vinifera</name>
    <name type="common">Grape</name>
    <dbReference type="NCBI Taxonomy" id="29760"/>
    <lineage>
        <taxon>Eukaryota</taxon>
        <taxon>Viridiplantae</taxon>
        <taxon>Streptophyta</taxon>
        <taxon>Embryophyta</taxon>
        <taxon>Tracheophyta</taxon>
        <taxon>Spermatophyta</taxon>
        <taxon>Magnoliopsida</taxon>
        <taxon>eudicotyledons</taxon>
        <taxon>Gunneridae</taxon>
        <taxon>Pentapetalae</taxon>
        <taxon>rosids</taxon>
        <taxon>Vitales</taxon>
        <taxon>Vitaceae</taxon>
        <taxon>Viteae</taxon>
        <taxon>Vitis</taxon>
    </lineage>
</organism>
<reference evidence="5" key="1">
    <citation type="journal article" date="2007" name="Nature">
        <title>The grapevine genome sequence suggests ancestral hexaploidization in major angiosperm phyla.</title>
        <authorList>
            <consortium name="The French-Italian Public Consortium for Grapevine Genome Characterization."/>
            <person name="Jaillon O."/>
            <person name="Aury J.-M."/>
            <person name="Noel B."/>
            <person name="Policriti A."/>
            <person name="Clepet C."/>
            <person name="Casagrande A."/>
            <person name="Choisne N."/>
            <person name="Aubourg S."/>
            <person name="Vitulo N."/>
            <person name="Jubin C."/>
            <person name="Vezzi A."/>
            <person name="Legeai F."/>
            <person name="Hugueney P."/>
            <person name="Dasilva C."/>
            <person name="Horner D."/>
            <person name="Mica E."/>
            <person name="Jublot D."/>
            <person name="Poulain J."/>
            <person name="Bruyere C."/>
            <person name="Billault A."/>
            <person name="Segurens B."/>
            <person name="Gouyvenoux M."/>
            <person name="Ugarte E."/>
            <person name="Cattonaro F."/>
            <person name="Anthouard V."/>
            <person name="Vico V."/>
            <person name="Del Fabbro C."/>
            <person name="Alaux M."/>
            <person name="Di Gaspero G."/>
            <person name="Dumas V."/>
            <person name="Felice N."/>
            <person name="Paillard S."/>
            <person name="Juman I."/>
            <person name="Moroldo M."/>
            <person name="Scalabrin S."/>
            <person name="Canaguier A."/>
            <person name="Le Clainche I."/>
            <person name="Malacrida G."/>
            <person name="Durand E."/>
            <person name="Pesole G."/>
            <person name="Laucou V."/>
            <person name="Chatelet P."/>
            <person name="Merdinoglu D."/>
            <person name="Delledonne M."/>
            <person name="Pezzotti M."/>
            <person name="Lecharny A."/>
            <person name="Scarpelli C."/>
            <person name="Artiguenave F."/>
            <person name="Pe M.E."/>
            <person name="Valle G."/>
            <person name="Morgante M."/>
            <person name="Caboche M."/>
            <person name="Adam-Blondon A.-F."/>
            <person name="Weissenbach J."/>
            <person name="Quetier F."/>
            <person name="Wincker P."/>
        </authorList>
    </citation>
    <scope>NUCLEOTIDE SEQUENCE [LARGE SCALE GENOMIC DNA]</scope>
    <source>
        <strain evidence="5">cv. Pinot noir / PN40024</strain>
    </source>
</reference>
<dbReference type="eggNOG" id="ENOG502QTMV">
    <property type="taxonomic scope" value="Eukaryota"/>
</dbReference>
<evidence type="ECO:0000256" key="1">
    <source>
        <dbReference type="SAM" id="MobiDB-lite"/>
    </source>
</evidence>
<dbReference type="PaxDb" id="29760-VIT_13s0019g00390.t01"/>
<dbReference type="InterPro" id="IPR001810">
    <property type="entry name" value="F-box_dom"/>
</dbReference>
<dbReference type="PANTHER" id="PTHR34145">
    <property type="entry name" value="OS02G0105600 PROTEIN"/>
    <property type="match status" value="1"/>
</dbReference>
<name>D7TLY8_VITVI</name>
<gene>
    <name evidence="4" type="ordered locus">VIT_13s0019g00390</name>
</gene>
<accession>D7TLY8</accession>
<dbReference type="Gene3D" id="1.20.1280.50">
    <property type="match status" value="1"/>
</dbReference>
<feature type="compositionally biased region" description="Basic and acidic residues" evidence="1">
    <location>
        <begin position="11"/>
        <end position="26"/>
    </location>
</feature>
<proteinExistence type="predicted"/>
<dbReference type="Proteomes" id="UP000009183">
    <property type="component" value="Chromosome 13"/>
</dbReference>